<sequence>MDSEEEETSSMSPWSSSLLSAAASSQPLLLNPAYARSKSVIHDELRSFRVFLQWCALDHSSRAARAASYAAFLALALAVPAAVSLSLRADAGASPVSASAITFNRVAQAPATGLAAISFAALASFFRRGGGLRQLLFLDGGLRDDTAFVRRGYARELDRAFRLLAALLLPSLCVEAAHKAVFFFATVRVEPPLPLPGVGVPWRAVALVATVASWVYRTGVFLLVCVLFRLTCELQILRFEGIYHMFDVEARAAAAEIFAEHRRIRTQLLATSHRYRAFILSCLVTITVSQLGALVVALSSKDGKSFANSGDLLVGSSVQLSGFFMCLFGAARITHRAQRIVSIASQWHMSMEAVAHHAKSAPLPAAPSSSASDVDAPHQPELGTTTTAACAYRSRHALVTYLCHNSGGITLFGFTLDRGLLHTIFAFEMTLVLWILSKLEKEGLSGELDLAPLKSLTGLRTLSFMDNEFAGAMPDVKGLGGLRAIFLSGNKFSGEIPADAFAGMGWLKKVSLSRNGFTGAIPASLAAVPRLLDLQLNDNKFTGKIPDFPQKDLKVFDVSNNELEGEIPASLKSIDRQMFEGNKKLCGAPVDAKCEAPSPAATTSPPAATSGKIGTSPSPPAAAETTTTGTVPAEEGTQGATKPTKGSTSFGVLAAFLGTLAIIGFAVVALQRRREYNTQNFGPAASTKPTLPSAPASPATKPTHAAAAATAAAATTGGGGARSSSVSGSTGRGGGGKAGEQGRLTFVRDDDRGRFFELQDLLKASAEVLGAANLGVCYRATLTGGHSVVVKRFKEMNRVGKEDFEEHMRRLGRLSHPNLLPLISYYYRKEEKLLIHDYVPNKSLAHLLHGEGRRVKKLVHWPARLKLVKGVARALQYLYDELPMLTVPHGHLKSSNILLNDRFEPLLTDYSLVPVMNQSHSAQLMVAFKSPERRQFGRSSKKSDVWCLGILILEILTGRPPSYDPPPQPEAATANGDLVGAVASTPEGEWLEKVVDADMIRKGEDEESKGEMVKLIKIGMACCEAAVDSRWELKTAVESIEELKGGKEEDANDEHSFYSSIDGDEFASVAIN</sequence>
<evidence type="ECO:0000313" key="10">
    <source>
        <dbReference type="EnsemblPlants" id="ONIVA08G23790.1"/>
    </source>
</evidence>
<feature type="transmembrane region" description="Helical" evidence="8">
    <location>
        <begin position="66"/>
        <end position="87"/>
    </location>
</feature>
<evidence type="ECO:0000259" key="9">
    <source>
        <dbReference type="PROSITE" id="PS50011"/>
    </source>
</evidence>
<dbReference type="PROSITE" id="PS50011">
    <property type="entry name" value="PROTEIN_KINASE_DOM"/>
    <property type="match status" value="1"/>
</dbReference>
<feature type="compositionally biased region" description="Gly residues" evidence="7">
    <location>
        <begin position="730"/>
        <end position="739"/>
    </location>
</feature>
<evidence type="ECO:0000256" key="3">
    <source>
        <dbReference type="ARBA" id="ARBA00022692"/>
    </source>
</evidence>
<dbReference type="eggNOG" id="ENOG502QUJJ">
    <property type="taxonomic scope" value="Eukaryota"/>
</dbReference>
<keyword evidence="5 8" id="KW-1133">Transmembrane helix</keyword>
<dbReference type="InterPro" id="IPR000719">
    <property type="entry name" value="Prot_kinase_dom"/>
</dbReference>
<feature type="region of interest" description="Disordered" evidence="7">
    <location>
        <begin position="680"/>
        <end position="744"/>
    </location>
</feature>
<dbReference type="Gene3D" id="1.10.510.10">
    <property type="entry name" value="Transferase(Phosphotransferase) domain 1"/>
    <property type="match status" value="1"/>
</dbReference>
<dbReference type="InterPro" id="IPR046959">
    <property type="entry name" value="PRK1-6/SRF4-like"/>
</dbReference>
<evidence type="ECO:0000313" key="11">
    <source>
        <dbReference type="Proteomes" id="UP000006591"/>
    </source>
</evidence>
<dbReference type="GO" id="GO:0005524">
    <property type="term" value="F:ATP binding"/>
    <property type="evidence" value="ECO:0007669"/>
    <property type="project" value="InterPro"/>
</dbReference>
<feature type="transmembrane region" description="Helical" evidence="8">
    <location>
        <begin position="107"/>
        <end position="126"/>
    </location>
</feature>
<dbReference type="PANTHER" id="PTHR48007:SF49">
    <property type="entry name" value="OS08G0521200 PROTEIN"/>
    <property type="match status" value="1"/>
</dbReference>
<dbReference type="InterPro" id="IPR021924">
    <property type="entry name" value="DUF3537"/>
</dbReference>
<dbReference type="HOGENOM" id="CLU_290604_0_0_1"/>
<feature type="compositionally biased region" description="Low complexity" evidence="7">
    <location>
        <begin position="596"/>
        <end position="637"/>
    </location>
</feature>
<dbReference type="STRING" id="4536.A0A0E0IEQ3"/>
<reference evidence="10" key="1">
    <citation type="submission" date="2015-04" db="UniProtKB">
        <authorList>
            <consortium name="EnsemblPlants"/>
        </authorList>
    </citation>
    <scope>IDENTIFICATION</scope>
    <source>
        <strain evidence="10">SL10</strain>
    </source>
</reference>
<dbReference type="GO" id="GO:0016020">
    <property type="term" value="C:membrane"/>
    <property type="evidence" value="ECO:0007669"/>
    <property type="project" value="UniProtKB-SubCell"/>
</dbReference>
<evidence type="ECO:0000256" key="7">
    <source>
        <dbReference type="SAM" id="MobiDB-lite"/>
    </source>
</evidence>
<dbReference type="InterPro" id="IPR032675">
    <property type="entry name" value="LRR_dom_sf"/>
</dbReference>
<dbReference type="SUPFAM" id="SSF56112">
    <property type="entry name" value="Protein kinase-like (PK-like)"/>
    <property type="match status" value="1"/>
</dbReference>
<keyword evidence="3 8" id="KW-0812">Transmembrane</keyword>
<dbReference type="SUPFAM" id="SSF52058">
    <property type="entry name" value="L domain-like"/>
    <property type="match status" value="1"/>
</dbReference>
<keyword evidence="6 8" id="KW-0472">Membrane</keyword>
<feature type="transmembrane region" description="Helical" evidence="8">
    <location>
        <begin position="204"/>
        <end position="228"/>
    </location>
</feature>
<feature type="transmembrane region" description="Helical" evidence="8">
    <location>
        <begin position="650"/>
        <end position="670"/>
    </location>
</feature>
<evidence type="ECO:0000256" key="4">
    <source>
        <dbReference type="ARBA" id="ARBA00022737"/>
    </source>
</evidence>
<comment type="subcellular location">
    <subcellularLocation>
        <location evidence="1">Membrane</location>
    </subcellularLocation>
</comment>
<feature type="transmembrane region" description="Helical" evidence="8">
    <location>
        <begin position="312"/>
        <end position="331"/>
    </location>
</feature>
<dbReference type="Pfam" id="PF00560">
    <property type="entry name" value="LRR_1"/>
    <property type="match status" value="1"/>
</dbReference>
<dbReference type="Gramene" id="ONIVA08G23790.1">
    <property type="protein sequence ID" value="ONIVA08G23790.1"/>
    <property type="gene ID" value="ONIVA08G23790"/>
</dbReference>
<dbReference type="Gene3D" id="3.80.10.10">
    <property type="entry name" value="Ribonuclease Inhibitor"/>
    <property type="match status" value="1"/>
</dbReference>
<dbReference type="GO" id="GO:0004672">
    <property type="term" value="F:protein kinase activity"/>
    <property type="evidence" value="ECO:0007669"/>
    <property type="project" value="InterPro"/>
</dbReference>
<dbReference type="InterPro" id="IPR011009">
    <property type="entry name" value="Kinase-like_dom_sf"/>
</dbReference>
<proteinExistence type="predicted"/>
<evidence type="ECO:0000256" key="2">
    <source>
        <dbReference type="ARBA" id="ARBA00022614"/>
    </source>
</evidence>
<reference evidence="10" key="2">
    <citation type="submission" date="2018-04" db="EMBL/GenBank/DDBJ databases">
        <title>OnivRS2 (Oryza nivara Reference Sequence Version 2).</title>
        <authorList>
            <person name="Zhang J."/>
            <person name="Kudrna D."/>
            <person name="Lee S."/>
            <person name="Talag J."/>
            <person name="Rajasekar S."/>
            <person name="Welchert J."/>
            <person name="Hsing Y.-I."/>
            <person name="Wing R.A."/>
        </authorList>
    </citation>
    <scope>NUCLEOTIDE SEQUENCE [LARGE SCALE GENOMIC DNA]</scope>
    <source>
        <strain evidence="10">SL10</strain>
    </source>
</reference>
<protein>
    <recommendedName>
        <fullName evidence="9">Protein kinase domain-containing protein</fullName>
    </recommendedName>
</protein>
<dbReference type="Pfam" id="PF00069">
    <property type="entry name" value="Pkinase"/>
    <property type="match status" value="1"/>
</dbReference>
<feature type="domain" description="Protein kinase" evidence="9">
    <location>
        <begin position="763"/>
        <end position="1018"/>
    </location>
</feature>
<feature type="region of interest" description="Disordered" evidence="7">
    <location>
        <begin position="593"/>
        <end position="645"/>
    </location>
</feature>
<evidence type="ECO:0000256" key="1">
    <source>
        <dbReference type="ARBA" id="ARBA00004370"/>
    </source>
</evidence>
<name>A0A0E0IEQ3_ORYNI</name>
<evidence type="ECO:0000256" key="6">
    <source>
        <dbReference type="ARBA" id="ARBA00023136"/>
    </source>
</evidence>
<evidence type="ECO:0000256" key="8">
    <source>
        <dbReference type="SAM" id="Phobius"/>
    </source>
</evidence>
<dbReference type="PANTHER" id="PTHR48007">
    <property type="entry name" value="LEUCINE-RICH REPEAT RECEPTOR-LIKE PROTEIN KINASE PXC1"/>
    <property type="match status" value="1"/>
</dbReference>
<dbReference type="Proteomes" id="UP000006591">
    <property type="component" value="Chromosome 8"/>
</dbReference>
<feature type="transmembrane region" description="Helical" evidence="8">
    <location>
        <begin position="277"/>
        <end position="300"/>
    </location>
</feature>
<organism evidence="10">
    <name type="scientific">Oryza nivara</name>
    <name type="common">Indian wild rice</name>
    <name type="synonym">Oryza sativa f. spontanea</name>
    <dbReference type="NCBI Taxonomy" id="4536"/>
    <lineage>
        <taxon>Eukaryota</taxon>
        <taxon>Viridiplantae</taxon>
        <taxon>Streptophyta</taxon>
        <taxon>Embryophyta</taxon>
        <taxon>Tracheophyta</taxon>
        <taxon>Spermatophyta</taxon>
        <taxon>Magnoliopsida</taxon>
        <taxon>Liliopsida</taxon>
        <taxon>Poales</taxon>
        <taxon>Poaceae</taxon>
        <taxon>BOP clade</taxon>
        <taxon>Oryzoideae</taxon>
        <taxon>Oryzeae</taxon>
        <taxon>Oryzinae</taxon>
        <taxon>Oryza</taxon>
    </lineage>
</organism>
<accession>A0A0E0IEQ3</accession>
<dbReference type="Gene3D" id="3.30.200.20">
    <property type="entry name" value="Phosphorylase Kinase, domain 1"/>
    <property type="match status" value="1"/>
</dbReference>
<feature type="compositionally biased region" description="Low complexity" evidence="7">
    <location>
        <begin position="683"/>
        <end position="715"/>
    </location>
</feature>
<evidence type="ECO:0000256" key="5">
    <source>
        <dbReference type="ARBA" id="ARBA00022989"/>
    </source>
</evidence>
<dbReference type="InterPro" id="IPR001611">
    <property type="entry name" value="Leu-rich_rpt"/>
</dbReference>
<dbReference type="Pfam" id="PF12056">
    <property type="entry name" value="DUF3537"/>
    <property type="match status" value="1"/>
</dbReference>
<feature type="transmembrane region" description="Helical" evidence="8">
    <location>
        <begin position="160"/>
        <end position="184"/>
    </location>
</feature>
<dbReference type="AlphaFoldDB" id="A0A0E0IEQ3"/>
<keyword evidence="2" id="KW-0433">Leucine-rich repeat</keyword>
<keyword evidence="4" id="KW-0677">Repeat</keyword>
<dbReference type="EnsemblPlants" id="ONIVA08G23790.1">
    <property type="protein sequence ID" value="ONIVA08G23790.1"/>
    <property type="gene ID" value="ONIVA08G23790"/>
</dbReference>
<keyword evidence="11" id="KW-1185">Reference proteome</keyword>